<dbReference type="AlphaFoldDB" id="A0AAQ3SLH8"/>
<protein>
    <submittedName>
        <fullName evidence="1">Uncharacterized protein</fullName>
    </submittedName>
</protein>
<gene>
    <name evidence="1" type="ORF">U9M48_004727</name>
</gene>
<reference evidence="1 2" key="1">
    <citation type="submission" date="2024-02" db="EMBL/GenBank/DDBJ databases">
        <title>High-quality chromosome-scale genome assembly of Pensacola bahiagrass (Paspalum notatum Flugge var. saurae).</title>
        <authorList>
            <person name="Vega J.M."/>
            <person name="Podio M."/>
            <person name="Orjuela J."/>
            <person name="Siena L.A."/>
            <person name="Pessino S.C."/>
            <person name="Combes M.C."/>
            <person name="Mariac C."/>
            <person name="Albertini E."/>
            <person name="Pupilli F."/>
            <person name="Ortiz J.P.A."/>
            <person name="Leblanc O."/>
        </authorList>
    </citation>
    <scope>NUCLEOTIDE SEQUENCE [LARGE SCALE GENOMIC DNA]</scope>
    <source>
        <strain evidence="1">R1</strain>
        <tissue evidence="1">Leaf</tissue>
    </source>
</reference>
<organism evidence="1 2">
    <name type="scientific">Paspalum notatum var. saurae</name>
    <dbReference type="NCBI Taxonomy" id="547442"/>
    <lineage>
        <taxon>Eukaryota</taxon>
        <taxon>Viridiplantae</taxon>
        <taxon>Streptophyta</taxon>
        <taxon>Embryophyta</taxon>
        <taxon>Tracheophyta</taxon>
        <taxon>Spermatophyta</taxon>
        <taxon>Magnoliopsida</taxon>
        <taxon>Liliopsida</taxon>
        <taxon>Poales</taxon>
        <taxon>Poaceae</taxon>
        <taxon>PACMAD clade</taxon>
        <taxon>Panicoideae</taxon>
        <taxon>Andropogonodae</taxon>
        <taxon>Paspaleae</taxon>
        <taxon>Paspalinae</taxon>
        <taxon>Paspalum</taxon>
    </lineage>
</organism>
<evidence type="ECO:0000313" key="2">
    <source>
        <dbReference type="Proteomes" id="UP001341281"/>
    </source>
</evidence>
<dbReference type="EMBL" id="CP144745">
    <property type="protein sequence ID" value="WVZ53838.1"/>
    <property type="molecule type" value="Genomic_DNA"/>
</dbReference>
<dbReference type="Proteomes" id="UP001341281">
    <property type="component" value="Chromosome 01"/>
</dbReference>
<sequence>MGEELRTLACVHSLADVAPMLALLDTSSPSPVSAIAVYLLHLAPLARLSSSVLRPFKHGDRNFVPSE</sequence>
<proteinExistence type="predicted"/>
<evidence type="ECO:0000313" key="1">
    <source>
        <dbReference type="EMBL" id="WVZ53838.1"/>
    </source>
</evidence>
<keyword evidence="2" id="KW-1185">Reference proteome</keyword>
<name>A0AAQ3SLH8_PASNO</name>
<accession>A0AAQ3SLH8</accession>